<dbReference type="EMBL" id="JAUSVY010000002">
    <property type="protein sequence ID" value="MDQ0504265.1"/>
    <property type="molecule type" value="Genomic_DNA"/>
</dbReference>
<dbReference type="SUPFAM" id="SSF52833">
    <property type="entry name" value="Thioredoxin-like"/>
    <property type="match status" value="1"/>
</dbReference>
<evidence type="ECO:0000313" key="3">
    <source>
        <dbReference type="Proteomes" id="UP001241747"/>
    </source>
</evidence>
<sequence>MMFTRTALAFAISLVAVPAVAQSQPKAVVELFTSQGCASCPPADALFAELAKDPRLIVLTMPVDYWDYIGWKDTLALHGHSVRQKAYAEKRADHKIYTPQAVVDGVHAVKGSDRAALQRAIISDPSNGRALSVPIKARRNGDVMEIEIPESAAPPEGAELWACPVASSKSVTIDRGENGGRDVTYSNVVRGWMPLGTWDGAKQRLKIKLSDIQRDEVDQIAILLQAGTSSAPGPILGATLLALQ</sequence>
<comment type="caution">
    <text evidence="2">The sequence shown here is derived from an EMBL/GenBank/DDBJ whole genome shotgun (WGS) entry which is preliminary data.</text>
</comment>
<protein>
    <recommendedName>
        <fullName evidence="4">DUF1223 domain-containing protein</fullName>
    </recommendedName>
</protein>
<dbReference type="InterPro" id="IPR036249">
    <property type="entry name" value="Thioredoxin-like_sf"/>
</dbReference>
<accession>A0ABU0LAV2</accession>
<evidence type="ECO:0000313" key="2">
    <source>
        <dbReference type="EMBL" id="MDQ0504265.1"/>
    </source>
</evidence>
<reference evidence="2 3" key="1">
    <citation type="submission" date="2023-07" db="EMBL/GenBank/DDBJ databases">
        <title>Genomic Encyclopedia of Type Strains, Phase IV (KMG-IV): sequencing the most valuable type-strain genomes for metagenomic binning, comparative biology and taxonomic classification.</title>
        <authorList>
            <person name="Goeker M."/>
        </authorList>
    </citation>
    <scope>NUCLEOTIDE SEQUENCE [LARGE SCALE GENOMIC DNA]</scope>
    <source>
        <strain evidence="2 3">DSM 3770</strain>
    </source>
</reference>
<dbReference type="Proteomes" id="UP001241747">
    <property type="component" value="Unassembled WGS sequence"/>
</dbReference>
<dbReference type="RefSeq" id="WP_237347206.1">
    <property type="nucleotide sequence ID" value="NZ_JABWGX010000030.1"/>
</dbReference>
<dbReference type="InterPro" id="IPR010634">
    <property type="entry name" value="DUF1223"/>
</dbReference>
<dbReference type="PANTHER" id="PTHR36057">
    <property type="match status" value="1"/>
</dbReference>
<organism evidence="2 3">
    <name type="scientific">Xanthobacter agilis</name>
    <dbReference type="NCBI Taxonomy" id="47492"/>
    <lineage>
        <taxon>Bacteria</taxon>
        <taxon>Pseudomonadati</taxon>
        <taxon>Pseudomonadota</taxon>
        <taxon>Alphaproteobacteria</taxon>
        <taxon>Hyphomicrobiales</taxon>
        <taxon>Xanthobacteraceae</taxon>
        <taxon>Xanthobacter</taxon>
    </lineage>
</organism>
<dbReference type="Pfam" id="PF06764">
    <property type="entry name" value="DUF1223"/>
    <property type="match status" value="1"/>
</dbReference>
<evidence type="ECO:0000256" key="1">
    <source>
        <dbReference type="SAM" id="SignalP"/>
    </source>
</evidence>
<gene>
    <name evidence="2" type="ORF">QOZ94_001039</name>
</gene>
<feature type="signal peptide" evidence="1">
    <location>
        <begin position="1"/>
        <end position="21"/>
    </location>
</feature>
<keyword evidence="3" id="KW-1185">Reference proteome</keyword>
<dbReference type="PANTHER" id="PTHR36057:SF1">
    <property type="entry name" value="LIPOPROTEIN LIPID ATTACHMENT SITE-LIKE PROTEIN, PUTATIVE (DUF1223)-RELATED"/>
    <property type="match status" value="1"/>
</dbReference>
<feature type="chain" id="PRO_5046942917" description="DUF1223 domain-containing protein" evidence="1">
    <location>
        <begin position="22"/>
        <end position="244"/>
    </location>
</feature>
<keyword evidence="1" id="KW-0732">Signal</keyword>
<evidence type="ECO:0008006" key="4">
    <source>
        <dbReference type="Google" id="ProtNLM"/>
    </source>
</evidence>
<proteinExistence type="predicted"/>
<name>A0ABU0LAV2_XANAG</name>